<evidence type="ECO:0000313" key="1">
    <source>
        <dbReference type="EMBL" id="MDG9699385.1"/>
    </source>
</evidence>
<name>A0AAW6RPA6_9BURK</name>
<sequence>MNQIGHLKVLIELGAGMKAKTPDSPPETLMQVAKRMMSREIIELLGSYGVRS</sequence>
<accession>A0AAW6RPA6</accession>
<proteinExistence type="predicted"/>
<dbReference type="AlphaFoldDB" id="A0AAW6RPA6"/>
<keyword evidence="2" id="KW-1185">Reference proteome</keyword>
<protein>
    <submittedName>
        <fullName evidence="1">Uncharacterized protein</fullName>
    </submittedName>
</protein>
<comment type="caution">
    <text evidence="1">The sequence shown here is derived from an EMBL/GenBank/DDBJ whole genome shotgun (WGS) entry which is preliminary data.</text>
</comment>
<evidence type="ECO:0000313" key="2">
    <source>
        <dbReference type="Proteomes" id="UP001237156"/>
    </source>
</evidence>
<dbReference type="EMBL" id="JARVII010000010">
    <property type="protein sequence ID" value="MDG9699385.1"/>
    <property type="molecule type" value="Genomic_DNA"/>
</dbReference>
<dbReference type="Proteomes" id="UP001237156">
    <property type="component" value="Unassembled WGS sequence"/>
</dbReference>
<gene>
    <name evidence="1" type="ORF">QB898_06575</name>
</gene>
<organism evidence="1 2">
    <name type="scientific">Ottowia cancrivicina</name>
    <dbReference type="NCBI Taxonomy" id="3040346"/>
    <lineage>
        <taxon>Bacteria</taxon>
        <taxon>Pseudomonadati</taxon>
        <taxon>Pseudomonadota</taxon>
        <taxon>Betaproteobacteria</taxon>
        <taxon>Burkholderiales</taxon>
        <taxon>Comamonadaceae</taxon>
        <taxon>Ottowia</taxon>
    </lineage>
</organism>
<reference evidence="1 2" key="1">
    <citation type="submission" date="2023-04" db="EMBL/GenBank/DDBJ databases">
        <title>Ottowia paracancer sp. nov., isolated from human stomach.</title>
        <authorList>
            <person name="Song Y."/>
        </authorList>
    </citation>
    <scope>NUCLEOTIDE SEQUENCE [LARGE SCALE GENOMIC DNA]</scope>
    <source>
        <strain evidence="1 2">10c7w1</strain>
    </source>
</reference>